<sequence length="184" mass="20347">MTVNDENFFEALASATVLDSAGNKLGRVGQLFLDDQSGKPSWVTVKTGLFGASESFAPLQGSRFDNDELTLAYPKEQVSDAPRVDPDGHLDLEDEEQLYRHYDIDLEQAEARDQSDPQNEHVPSDQRDTDGADWNKTAGLHEDRWGGADREVDPVGGLDSPTVPAASQIPPVRPEGHRRLRRHS</sequence>
<feature type="domain" description="PRC-barrel" evidence="2">
    <location>
        <begin position="11"/>
        <end position="77"/>
    </location>
</feature>
<gene>
    <name evidence="3" type="ORF">CGZ93_15255</name>
</gene>
<dbReference type="InterPro" id="IPR011033">
    <property type="entry name" value="PRC_barrel-like_sf"/>
</dbReference>
<evidence type="ECO:0000259" key="2">
    <source>
        <dbReference type="Pfam" id="PF05239"/>
    </source>
</evidence>
<dbReference type="GO" id="GO:0019684">
    <property type="term" value="P:photosynthesis, light reaction"/>
    <property type="evidence" value="ECO:0007669"/>
    <property type="project" value="InterPro"/>
</dbReference>
<feature type="compositionally biased region" description="Basic and acidic residues" evidence="1">
    <location>
        <begin position="82"/>
        <end position="95"/>
    </location>
</feature>
<dbReference type="EMBL" id="NMVQ01000044">
    <property type="protein sequence ID" value="OYO18348.1"/>
    <property type="molecule type" value="Genomic_DNA"/>
</dbReference>
<feature type="compositionally biased region" description="Basic and acidic residues" evidence="1">
    <location>
        <begin position="139"/>
        <end position="153"/>
    </location>
</feature>
<dbReference type="InterPro" id="IPR014747">
    <property type="entry name" value="Bac_photo_RC_H_C"/>
</dbReference>
<keyword evidence="4" id="KW-1185">Reference proteome</keyword>
<evidence type="ECO:0000313" key="3">
    <source>
        <dbReference type="EMBL" id="OYO18348.1"/>
    </source>
</evidence>
<feature type="compositionally biased region" description="Basic and acidic residues" evidence="1">
    <location>
        <begin position="102"/>
        <end position="130"/>
    </location>
</feature>
<evidence type="ECO:0000256" key="1">
    <source>
        <dbReference type="SAM" id="MobiDB-lite"/>
    </source>
</evidence>
<dbReference type="RefSeq" id="WP_094365015.1">
    <property type="nucleotide sequence ID" value="NZ_NMVQ01000044.1"/>
</dbReference>
<protein>
    <recommendedName>
        <fullName evidence="2">PRC-barrel domain-containing protein</fullName>
    </recommendedName>
</protein>
<dbReference type="GO" id="GO:0030077">
    <property type="term" value="C:plasma membrane light-harvesting complex"/>
    <property type="evidence" value="ECO:0007669"/>
    <property type="project" value="InterPro"/>
</dbReference>
<dbReference type="Proteomes" id="UP000216311">
    <property type="component" value="Unassembled WGS sequence"/>
</dbReference>
<reference evidence="3 4" key="1">
    <citation type="submission" date="2017-07" db="EMBL/GenBank/DDBJ databases">
        <title>Draft whole genome sequences of clinical Proprionibacteriaceae strains.</title>
        <authorList>
            <person name="Bernier A.-M."/>
            <person name="Bernard K."/>
            <person name="Domingo M.-C."/>
        </authorList>
    </citation>
    <scope>NUCLEOTIDE SEQUENCE [LARGE SCALE GENOMIC DNA]</scope>
    <source>
        <strain evidence="3 4">NML 130396</strain>
    </source>
</reference>
<dbReference type="OrthoDB" id="3712018at2"/>
<evidence type="ECO:0000313" key="4">
    <source>
        <dbReference type="Proteomes" id="UP000216311"/>
    </source>
</evidence>
<dbReference type="InterPro" id="IPR027275">
    <property type="entry name" value="PRC-brl_dom"/>
</dbReference>
<organism evidence="3 4">
    <name type="scientific">Enemella dayhoffiae</name>
    <dbReference type="NCBI Taxonomy" id="2016507"/>
    <lineage>
        <taxon>Bacteria</taxon>
        <taxon>Bacillati</taxon>
        <taxon>Actinomycetota</taxon>
        <taxon>Actinomycetes</taxon>
        <taxon>Propionibacteriales</taxon>
        <taxon>Propionibacteriaceae</taxon>
        <taxon>Enemella</taxon>
    </lineage>
</organism>
<dbReference type="AlphaFoldDB" id="A0A255GRC9"/>
<accession>A0A255GRC9</accession>
<comment type="caution">
    <text evidence="3">The sequence shown here is derived from an EMBL/GenBank/DDBJ whole genome shotgun (WGS) entry which is preliminary data.</text>
</comment>
<dbReference type="Gene3D" id="3.90.50.10">
    <property type="entry name" value="Photosynthetic Reaction Center, subunit H, domain 2"/>
    <property type="match status" value="1"/>
</dbReference>
<feature type="region of interest" description="Disordered" evidence="1">
    <location>
        <begin position="102"/>
        <end position="184"/>
    </location>
</feature>
<dbReference type="SUPFAM" id="SSF50346">
    <property type="entry name" value="PRC-barrel domain"/>
    <property type="match status" value="1"/>
</dbReference>
<feature type="region of interest" description="Disordered" evidence="1">
    <location>
        <begin position="76"/>
        <end position="95"/>
    </location>
</feature>
<dbReference type="Pfam" id="PF05239">
    <property type="entry name" value="PRC"/>
    <property type="match status" value="1"/>
</dbReference>
<name>A0A255GRC9_9ACTN</name>
<proteinExistence type="predicted"/>